<dbReference type="PRINTS" id="PR00068">
    <property type="entry name" value="CUZNDISMTASE"/>
</dbReference>
<evidence type="ECO:0000256" key="10">
    <source>
        <dbReference type="ARBA" id="ARBA00025798"/>
    </source>
</evidence>
<keyword evidence="6" id="KW-0862">Zinc</keyword>
<dbReference type="FunCoup" id="A0A6P8ZUN2">
    <property type="interactions" value="230"/>
</dbReference>
<sequence length="305" mass="32370">MPSANSAMGNSNSLFGNHVAGDINPGAKPTKLEFAVKMSCNACVEQIRSKLDGVSGIDNFNIDFTMGTVVVETSLPSYVIQHRIQSTGKDVILRGIGGKEHKNLGSAVAMLGGDSGFSATGVHGVVRMTQFDEANCIIDGTIDGLSPGKHGLHIHECGDISKGCDSVGGHYNPNNVNHGSPEMDEMNRHVGDLGNVLADTDGRAVFRIVDRLVKVWDIIGRSIVITESEDDLGTGEKEISKVDGNSGHRLACGIIARSAGLFENSKKICACDGLTLWDEKNKPLAGSSRQQKQEQEEGLQPSSSL</sequence>
<dbReference type="PROSITE" id="PS50846">
    <property type="entry name" value="HMA_2"/>
    <property type="match status" value="1"/>
</dbReference>
<evidence type="ECO:0000313" key="16">
    <source>
        <dbReference type="RefSeq" id="XP_034249013.1"/>
    </source>
</evidence>
<evidence type="ECO:0000256" key="9">
    <source>
        <dbReference type="ARBA" id="ARBA00023157"/>
    </source>
</evidence>
<evidence type="ECO:0000256" key="8">
    <source>
        <dbReference type="ARBA" id="ARBA00023008"/>
    </source>
</evidence>
<evidence type="ECO:0000256" key="1">
    <source>
        <dbReference type="ARBA" id="ARBA00001947"/>
    </source>
</evidence>
<gene>
    <name evidence="16" type="primary">LOC117649934</name>
</gene>
<dbReference type="CDD" id="cd00371">
    <property type="entry name" value="HMA"/>
    <property type="match status" value="1"/>
</dbReference>
<dbReference type="Pfam" id="PF00080">
    <property type="entry name" value="Sod_Cu"/>
    <property type="match status" value="1"/>
</dbReference>
<dbReference type="InParanoid" id="A0A6P8ZUN2"/>
<keyword evidence="8" id="KW-0186">Copper</keyword>
<comment type="cofactor">
    <cofactor evidence="1">
        <name>Zn(2+)</name>
        <dbReference type="ChEBI" id="CHEBI:29105"/>
    </cofactor>
</comment>
<dbReference type="OrthoDB" id="666972at2759"/>
<dbReference type="AlphaFoldDB" id="A0A6P8ZUN2"/>
<dbReference type="KEGG" id="tpal:117649934"/>
<feature type="region of interest" description="Disordered" evidence="13">
    <location>
        <begin position="282"/>
        <end position="305"/>
    </location>
</feature>
<protein>
    <recommendedName>
        <fullName evidence="12">Extracellular superoxide dismutase [Cu-Zn]</fullName>
        <ecNumber evidence="4">1.15.1.1</ecNumber>
    </recommendedName>
    <alternativeName>
        <fullName evidence="11">Superoxide dismutase copper chaperone</fullName>
    </alternativeName>
</protein>
<dbReference type="InterPro" id="IPR006121">
    <property type="entry name" value="HMA_dom"/>
</dbReference>
<dbReference type="SUPFAM" id="SSF49329">
    <property type="entry name" value="Cu,Zn superoxide dismutase-like"/>
    <property type="match status" value="1"/>
</dbReference>
<dbReference type="InterPro" id="IPR036163">
    <property type="entry name" value="HMA_dom_sf"/>
</dbReference>
<dbReference type="InterPro" id="IPR001424">
    <property type="entry name" value="SOD_Cu_Zn_dom"/>
</dbReference>
<keyword evidence="7" id="KW-0049">Antioxidant</keyword>
<dbReference type="InterPro" id="IPR036423">
    <property type="entry name" value="SOD-like_Cu/Zn_dom_sf"/>
</dbReference>
<reference evidence="16" key="1">
    <citation type="submission" date="2025-08" db="UniProtKB">
        <authorList>
            <consortium name="RefSeq"/>
        </authorList>
    </citation>
    <scope>IDENTIFICATION</scope>
    <source>
        <tissue evidence="16">Total insect</tissue>
    </source>
</reference>
<keyword evidence="15" id="KW-1185">Reference proteome</keyword>
<dbReference type="RefSeq" id="XP_034249013.1">
    <property type="nucleotide sequence ID" value="XM_034393122.1"/>
</dbReference>
<evidence type="ECO:0000259" key="14">
    <source>
        <dbReference type="PROSITE" id="PS50846"/>
    </source>
</evidence>
<evidence type="ECO:0000256" key="6">
    <source>
        <dbReference type="ARBA" id="ARBA00022833"/>
    </source>
</evidence>
<evidence type="ECO:0000256" key="13">
    <source>
        <dbReference type="SAM" id="MobiDB-lite"/>
    </source>
</evidence>
<dbReference type="Proteomes" id="UP000515158">
    <property type="component" value="Unplaced"/>
</dbReference>
<dbReference type="CTD" id="9973"/>
<evidence type="ECO:0000256" key="5">
    <source>
        <dbReference type="ARBA" id="ARBA00022723"/>
    </source>
</evidence>
<comment type="similarity">
    <text evidence="10">In the C-terminal section; belongs to the Cu-Zn superoxide dismutase family.</text>
</comment>
<dbReference type="InterPro" id="IPR018152">
    <property type="entry name" value="SOD_Cu/Zn_BS"/>
</dbReference>
<accession>A0A6P8ZUN2</accession>
<keyword evidence="9" id="KW-1015">Disulfide bond</keyword>
<comment type="cofactor">
    <cofactor evidence="2">
        <name>Cu(2+)</name>
        <dbReference type="ChEBI" id="CHEBI:29036"/>
    </cofactor>
</comment>
<proteinExistence type="inferred from homology"/>
<dbReference type="GO" id="GO:0004784">
    <property type="term" value="F:superoxide dismutase activity"/>
    <property type="evidence" value="ECO:0007669"/>
    <property type="project" value="UniProtKB-EC"/>
</dbReference>
<evidence type="ECO:0000256" key="12">
    <source>
        <dbReference type="ARBA" id="ARBA00072705"/>
    </source>
</evidence>
<dbReference type="PROSITE" id="PS00332">
    <property type="entry name" value="SOD_CU_ZN_2"/>
    <property type="match status" value="1"/>
</dbReference>
<dbReference type="GO" id="GO:0005507">
    <property type="term" value="F:copper ion binding"/>
    <property type="evidence" value="ECO:0007669"/>
    <property type="project" value="InterPro"/>
</dbReference>
<dbReference type="Gene3D" id="3.30.70.100">
    <property type="match status" value="1"/>
</dbReference>
<dbReference type="CDD" id="cd00305">
    <property type="entry name" value="Cu-Zn_Superoxide_Dismutase"/>
    <property type="match status" value="1"/>
</dbReference>
<dbReference type="InterPro" id="IPR024134">
    <property type="entry name" value="SOD_Cu/Zn_/chaperone"/>
</dbReference>
<organism evidence="16">
    <name type="scientific">Thrips palmi</name>
    <name type="common">Melon thrips</name>
    <dbReference type="NCBI Taxonomy" id="161013"/>
    <lineage>
        <taxon>Eukaryota</taxon>
        <taxon>Metazoa</taxon>
        <taxon>Ecdysozoa</taxon>
        <taxon>Arthropoda</taxon>
        <taxon>Hexapoda</taxon>
        <taxon>Insecta</taxon>
        <taxon>Pterygota</taxon>
        <taxon>Neoptera</taxon>
        <taxon>Paraneoptera</taxon>
        <taxon>Thysanoptera</taxon>
        <taxon>Terebrantia</taxon>
        <taxon>Thripoidea</taxon>
        <taxon>Thripidae</taxon>
        <taxon>Thrips</taxon>
    </lineage>
</organism>
<dbReference type="SUPFAM" id="SSF55008">
    <property type="entry name" value="HMA, heavy metal-associated domain"/>
    <property type="match status" value="1"/>
</dbReference>
<dbReference type="PANTHER" id="PTHR10003">
    <property type="entry name" value="SUPEROXIDE DISMUTASE CU-ZN -RELATED"/>
    <property type="match status" value="1"/>
</dbReference>
<dbReference type="FunFam" id="2.60.40.200:FF:000004">
    <property type="entry name" value="Copper chaperone for superoxide dismutase"/>
    <property type="match status" value="1"/>
</dbReference>
<keyword evidence="5" id="KW-0479">Metal-binding</keyword>
<evidence type="ECO:0000256" key="3">
    <source>
        <dbReference type="ARBA" id="ARBA00010457"/>
    </source>
</evidence>
<feature type="domain" description="HMA" evidence="14">
    <location>
        <begin position="29"/>
        <end position="92"/>
    </location>
</feature>
<evidence type="ECO:0000256" key="4">
    <source>
        <dbReference type="ARBA" id="ARBA00012682"/>
    </source>
</evidence>
<evidence type="ECO:0000256" key="7">
    <source>
        <dbReference type="ARBA" id="ARBA00022862"/>
    </source>
</evidence>
<dbReference type="Gene3D" id="2.60.40.200">
    <property type="entry name" value="Superoxide dismutase, copper/zinc binding domain"/>
    <property type="match status" value="1"/>
</dbReference>
<evidence type="ECO:0000313" key="15">
    <source>
        <dbReference type="Proteomes" id="UP000515158"/>
    </source>
</evidence>
<dbReference type="Pfam" id="PF00403">
    <property type="entry name" value="HMA"/>
    <property type="match status" value="1"/>
</dbReference>
<name>A0A6P8ZUN2_THRPL</name>
<evidence type="ECO:0000256" key="11">
    <source>
        <dbReference type="ARBA" id="ARBA00032899"/>
    </source>
</evidence>
<dbReference type="EC" id="1.15.1.1" evidence="4"/>
<dbReference type="GeneID" id="117649934"/>
<evidence type="ECO:0000256" key="2">
    <source>
        <dbReference type="ARBA" id="ARBA00001973"/>
    </source>
</evidence>
<comment type="similarity">
    <text evidence="3">Belongs to the Cu-Zn superoxide dismutase family.</text>
</comment>